<dbReference type="Gene3D" id="1.10.340.70">
    <property type="match status" value="1"/>
</dbReference>
<evidence type="ECO:0000313" key="3">
    <source>
        <dbReference type="EMBL" id="KAJ8400781.1"/>
    </source>
</evidence>
<evidence type="ECO:0000313" key="4">
    <source>
        <dbReference type="Proteomes" id="UP001221898"/>
    </source>
</evidence>
<proteinExistence type="predicted"/>
<keyword evidence="4" id="KW-1185">Reference proteome</keyword>
<feature type="domain" description="Integrase zinc-binding" evidence="2">
    <location>
        <begin position="100"/>
        <end position="155"/>
    </location>
</feature>
<dbReference type="PANTHER" id="PTHR37984:SF5">
    <property type="entry name" value="PROTEIN NYNRIN-LIKE"/>
    <property type="match status" value="1"/>
</dbReference>
<sequence length="184" mass="20733">MSKIAEPCSAHQQRHLAYISEFTTDIQHVAGKSNIVMDCLSRAVVDAVPLGIDYARMASDLEVQAYRTATTSLQLADVSFSVAGASLLYDISTGQPRPVVPEVWRRQVFDAIHGLSHPDRKPSQWLVAARFVWHGLRKDVRHWVNTCVECQRAKVHRHIKAPLETLEVAKKRFDHVNVDLVGSW</sequence>
<accession>A0AAD7WKW0</accession>
<evidence type="ECO:0000259" key="2">
    <source>
        <dbReference type="Pfam" id="PF17921"/>
    </source>
</evidence>
<organism evidence="3 4">
    <name type="scientific">Aldrovandia affinis</name>
    <dbReference type="NCBI Taxonomy" id="143900"/>
    <lineage>
        <taxon>Eukaryota</taxon>
        <taxon>Metazoa</taxon>
        <taxon>Chordata</taxon>
        <taxon>Craniata</taxon>
        <taxon>Vertebrata</taxon>
        <taxon>Euteleostomi</taxon>
        <taxon>Actinopterygii</taxon>
        <taxon>Neopterygii</taxon>
        <taxon>Teleostei</taxon>
        <taxon>Notacanthiformes</taxon>
        <taxon>Halosauridae</taxon>
        <taxon>Aldrovandia</taxon>
    </lineage>
</organism>
<protein>
    <recommendedName>
        <fullName evidence="1">Gypsy retrotransposon integrase-like protein 1</fullName>
    </recommendedName>
</protein>
<comment type="caution">
    <text evidence="3">The sequence shown here is derived from an EMBL/GenBank/DDBJ whole genome shotgun (WGS) entry which is preliminary data.</text>
</comment>
<dbReference type="EMBL" id="JAINUG010000074">
    <property type="protein sequence ID" value="KAJ8400781.1"/>
    <property type="molecule type" value="Genomic_DNA"/>
</dbReference>
<name>A0AAD7WKW0_9TELE</name>
<gene>
    <name evidence="3" type="ORF">AAFF_G00391350</name>
</gene>
<reference evidence="3" key="1">
    <citation type="journal article" date="2023" name="Science">
        <title>Genome structures resolve the early diversification of teleost fishes.</title>
        <authorList>
            <person name="Parey E."/>
            <person name="Louis A."/>
            <person name="Montfort J."/>
            <person name="Bouchez O."/>
            <person name="Roques C."/>
            <person name="Iampietro C."/>
            <person name="Lluch J."/>
            <person name="Castinel A."/>
            <person name="Donnadieu C."/>
            <person name="Desvignes T."/>
            <person name="Floi Bucao C."/>
            <person name="Jouanno E."/>
            <person name="Wen M."/>
            <person name="Mejri S."/>
            <person name="Dirks R."/>
            <person name="Jansen H."/>
            <person name="Henkel C."/>
            <person name="Chen W.J."/>
            <person name="Zahm M."/>
            <person name="Cabau C."/>
            <person name="Klopp C."/>
            <person name="Thompson A.W."/>
            <person name="Robinson-Rechavi M."/>
            <person name="Braasch I."/>
            <person name="Lecointre G."/>
            <person name="Bobe J."/>
            <person name="Postlethwait J.H."/>
            <person name="Berthelot C."/>
            <person name="Roest Crollius H."/>
            <person name="Guiguen Y."/>
        </authorList>
    </citation>
    <scope>NUCLEOTIDE SEQUENCE</scope>
    <source>
        <strain evidence="3">NC1722</strain>
    </source>
</reference>
<evidence type="ECO:0000256" key="1">
    <source>
        <dbReference type="ARBA" id="ARBA00039658"/>
    </source>
</evidence>
<dbReference type="InterPro" id="IPR041588">
    <property type="entry name" value="Integrase_H2C2"/>
</dbReference>
<dbReference type="Proteomes" id="UP001221898">
    <property type="component" value="Unassembled WGS sequence"/>
</dbReference>
<dbReference type="InterPro" id="IPR050951">
    <property type="entry name" value="Retrovirus_Pol_polyprotein"/>
</dbReference>
<dbReference type="AlphaFoldDB" id="A0AAD7WKW0"/>
<dbReference type="PANTHER" id="PTHR37984">
    <property type="entry name" value="PROTEIN CBG26694"/>
    <property type="match status" value="1"/>
</dbReference>
<dbReference type="Pfam" id="PF17921">
    <property type="entry name" value="Integrase_H2C2"/>
    <property type="match status" value="1"/>
</dbReference>